<feature type="region of interest" description="Disordered" evidence="1">
    <location>
        <begin position="223"/>
        <end position="243"/>
    </location>
</feature>
<name>A0AAU7DQK7_9BACT</name>
<sequence>MPSRLRSSVFLFVTLAFAAGALLAQSSGSTQGLAHMSGHMYMTTLRAKQPGDQAKADAIVNAAKAAMAPYQDYHQALADGYRIFLPNIPQPMYHFTKAANGIAARNHFDPLKPTSLLYRKTSEGDYKLIGVMYTDRVDANEDEINARVPLSIARWHQHVNFCKAPAGQLAAYFGTNAKFGLLGSIHTQEECDAAGGKFLPHVLGWMVHVYPYESDPRKVWSVDDDDNGHDNMDHSAMPGMKMD</sequence>
<feature type="signal peptide" evidence="2">
    <location>
        <begin position="1"/>
        <end position="18"/>
    </location>
</feature>
<dbReference type="AlphaFoldDB" id="A0AAU7DQK7"/>
<protein>
    <submittedName>
        <fullName evidence="3">Uncharacterized protein</fullName>
    </submittedName>
</protein>
<evidence type="ECO:0000313" key="3">
    <source>
        <dbReference type="EMBL" id="XBH19318.1"/>
    </source>
</evidence>
<reference evidence="3" key="1">
    <citation type="submission" date="2023-03" db="EMBL/GenBank/DDBJ databases">
        <title>Edaphobacter sp.</title>
        <authorList>
            <person name="Huber K.J."/>
            <person name="Papendorf J."/>
            <person name="Pilke C."/>
            <person name="Bunk B."/>
            <person name="Sproeer C."/>
            <person name="Pester M."/>
        </authorList>
    </citation>
    <scope>NUCLEOTIDE SEQUENCE</scope>
    <source>
        <strain evidence="3">DSM 110680</strain>
    </source>
</reference>
<dbReference type="EMBL" id="CP121196">
    <property type="protein sequence ID" value="XBH19318.1"/>
    <property type="molecule type" value="Genomic_DNA"/>
</dbReference>
<proteinExistence type="predicted"/>
<accession>A0AAU7DQK7</accession>
<feature type="chain" id="PRO_5043493041" evidence="2">
    <location>
        <begin position="19"/>
        <end position="243"/>
    </location>
</feature>
<evidence type="ECO:0000256" key="2">
    <source>
        <dbReference type="SAM" id="SignalP"/>
    </source>
</evidence>
<evidence type="ECO:0000256" key="1">
    <source>
        <dbReference type="SAM" id="MobiDB-lite"/>
    </source>
</evidence>
<gene>
    <name evidence="3" type="ORF">P8935_08365</name>
</gene>
<organism evidence="3">
    <name type="scientific">Telmatobacter sp. DSM 110680</name>
    <dbReference type="NCBI Taxonomy" id="3036704"/>
    <lineage>
        <taxon>Bacteria</taxon>
        <taxon>Pseudomonadati</taxon>
        <taxon>Acidobacteriota</taxon>
        <taxon>Terriglobia</taxon>
        <taxon>Terriglobales</taxon>
        <taxon>Acidobacteriaceae</taxon>
        <taxon>Telmatobacter</taxon>
    </lineage>
</organism>
<dbReference type="RefSeq" id="WP_348264534.1">
    <property type="nucleotide sequence ID" value="NZ_CP121196.1"/>
</dbReference>
<keyword evidence="2" id="KW-0732">Signal</keyword>